<keyword evidence="1" id="KW-0560">Oxidoreductase</keyword>
<dbReference type="SUPFAM" id="SSF51430">
    <property type="entry name" value="NAD(P)-linked oxidoreductase"/>
    <property type="match status" value="1"/>
</dbReference>
<accession>A0A3N2QL00</accession>
<dbReference type="EMBL" id="RDRB01000014">
    <property type="protein sequence ID" value="ROT95864.1"/>
    <property type="molecule type" value="Genomic_DNA"/>
</dbReference>
<dbReference type="Gene3D" id="3.20.20.100">
    <property type="entry name" value="NADP-dependent oxidoreductase domain"/>
    <property type="match status" value="1"/>
</dbReference>
<dbReference type="AlphaFoldDB" id="A0A3N2QL00"/>
<proteinExistence type="predicted"/>
<dbReference type="OrthoDB" id="9803483at2"/>
<dbReference type="Proteomes" id="UP000268016">
    <property type="component" value="Unassembled WGS sequence"/>
</dbReference>
<comment type="caution">
    <text evidence="3">The sequence shown here is derived from an EMBL/GenBank/DDBJ whole genome shotgun (WGS) entry which is preliminary data.</text>
</comment>
<dbReference type="GO" id="GO:0016491">
    <property type="term" value="F:oxidoreductase activity"/>
    <property type="evidence" value="ECO:0007669"/>
    <property type="project" value="UniProtKB-KW"/>
</dbReference>
<dbReference type="PANTHER" id="PTHR43364:SF4">
    <property type="entry name" value="NAD(P)-LINKED OXIDOREDUCTASE SUPERFAMILY PROTEIN"/>
    <property type="match status" value="1"/>
</dbReference>
<evidence type="ECO:0000259" key="2">
    <source>
        <dbReference type="Pfam" id="PF00248"/>
    </source>
</evidence>
<evidence type="ECO:0000313" key="3">
    <source>
        <dbReference type="EMBL" id="ROT95864.1"/>
    </source>
</evidence>
<organism evidence="3 4">
    <name type="scientific">Histidinibacterium lentulum</name>
    <dbReference type="NCBI Taxonomy" id="2480588"/>
    <lineage>
        <taxon>Bacteria</taxon>
        <taxon>Pseudomonadati</taxon>
        <taxon>Pseudomonadota</taxon>
        <taxon>Alphaproteobacteria</taxon>
        <taxon>Rhodobacterales</taxon>
        <taxon>Paracoccaceae</taxon>
        <taxon>Histidinibacterium</taxon>
    </lineage>
</organism>
<protein>
    <submittedName>
        <fullName evidence="3">Aldo/keto reductase</fullName>
    </submittedName>
</protein>
<keyword evidence="4" id="KW-1185">Reference proteome</keyword>
<reference evidence="3 4" key="1">
    <citation type="submission" date="2018-10" db="EMBL/GenBank/DDBJ databases">
        <title>Histidinibacterium lentulum gen. nov., sp. nov., a marine bacterium from the culture broth of Picochlorum sp. 122.</title>
        <authorList>
            <person name="Wang G."/>
        </authorList>
    </citation>
    <scope>NUCLEOTIDE SEQUENCE [LARGE SCALE GENOMIC DNA]</scope>
    <source>
        <strain evidence="3 4">B17</strain>
    </source>
</reference>
<evidence type="ECO:0000313" key="4">
    <source>
        <dbReference type="Proteomes" id="UP000268016"/>
    </source>
</evidence>
<dbReference type="InterPro" id="IPR036812">
    <property type="entry name" value="NAD(P)_OxRdtase_dom_sf"/>
</dbReference>
<sequence length="346" mass="38671">MKRMTLGRTGIEVTDWCLGTMTFGNQTPEDDAHRQIDLALDAGVDFMDCAEMYPVNPVRAETIGLSEEILGNWFARSGKRDNWIVATKVTGPMPAVRDGRGFDGPTIRETVEASLRRLRTDRIDIYQLHFPMRGSYHFRRYWTYDPSGRDPAEVEAHMVEVLETLGGLIAEGKLRAVGLSNETCWGTCAWLRLAEAHGLPRMATMQNEYSLLCRLYDTDMAEMSVMEDVTLLSYSPLGAGLLTGKYQDGRIPQGSRMAGNGDLGGRKTERAFEAVAAYLEVARQHGLDPVHMALAWQRSRPFPISAIFGATTDAQLAHLLKARDLELAPEVLEEIDAVHKRHPMPY</sequence>
<dbReference type="PANTHER" id="PTHR43364">
    <property type="entry name" value="NADH-SPECIFIC METHYLGLYOXAL REDUCTASE-RELATED"/>
    <property type="match status" value="1"/>
</dbReference>
<feature type="domain" description="NADP-dependent oxidoreductase" evidence="2">
    <location>
        <begin position="17"/>
        <end position="338"/>
    </location>
</feature>
<name>A0A3N2QL00_9RHOB</name>
<gene>
    <name evidence="3" type="ORF">EAT49_19585</name>
</gene>
<dbReference type="InterPro" id="IPR023210">
    <property type="entry name" value="NADP_OxRdtase_dom"/>
</dbReference>
<dbReference type="RefSeq" id="WP_123644013.1">
    <property type="nucleotide sequence ID" value="NZ_ML119093.1"/>
</dbReference>
<dbReference type="InterPro" id="IPR050523">
    <property type="entry name" value="AKR_Detox_Biosynth"/>
</dbReference>
<evidence type="ECO:0000256" key="1">
    <source>
        <dbReference type="ARBA" id="ARBA00023002"/>
    </source>
</evidence>
<dbReference type="Pfam" id="PF00248">
    <property type="entry name" value="Aldo_ket_red"/>
    <property type="match status" value="1"/>
</dbReference>